<protein>
    <recommendedName>
        <fullName evidence="3">Serpin domain-containing protein</fullName>
    </recommendedName>
</protein>
<dbReference type="Gene3D" id="3.30.497.10">
    <property type="entry name" value="Antithrombin, subunit I, domain 2"/>
    <property type="match status" value="1"/>
</dbReference>
<dbReference type="EMBL" id="MAEM01000214">
    <property type="protein sequence ID" value="OBS02186.1"/>
    <property type="molecule type" value="Genomic_DNA"/>
</dbReference>
<evidence type="ECO:0000313" key="2">
    <source>
        <dbReference type="Proteomes" id="UP000093757"/>
    </source>
</evidence>
<dbReference type="SUPFAM" id="SSF56574">
    <property type="entry name" value="Serpins"/>
    <property type="match status" value="1"/>
</dbReference>
<dbReference type="OrthoDB" id="4847668at2"/>
<proteinExistence type="predicted"/>
<reference evidence="1 2" key="1">
    <citation type="submission" date="2016-06" db="EMBL/GenBank/DDBJ databases">
        <authorList>
            <person name="Kjaerup R.B."/>
            <person name="Dalgaard T.S."/>
            <person name="Juul-Madsen H.R."/>
        </authorList>
    </citation>
    <scope>NUCLEOTIDE SEQUENCE [LARGE SCALE GENOMIC DNA]</scope>
    <source>
        <strain evidence="1 2">1245752.6</strain>
    </source>
</reference>
<dbReference type="Proteomes" id="UP000093757">
    <property type="component" value="Unassembled WGS sequence"/>
</dbReference>
<organism evidence="1 2">
    <name type="scientific">Mycobacterium gordonae</name>
    <dbReference type="NCBI Taxonomy" id="1778"/>
    <lineage>
        <taxon>Bacteria</taxon>
        <taxon>Bacillati</taxon>
        <taxon>Actinomycetota</taxon>
        <taxon>Actinomycetes</taxon>
        <taxon>Mycobacteriales</taxon>
        <taxon>Mycobacteriaceae</taxon>
        <taxon>Mycobacterium</taxon>
    </lineage>
</organism>
<comment type="caution">
    <text evidence="1">The sequence shown here is derived from an EMBL/GenBank/DDBJ whole genome shotgun (WGS) entry which is preliminary data.</text>
</comment>
<gene>
    <name evidence="1" type="ORF">A9W98_16170</name>
</gene>
<evidence type="ECO:0000313" key="1">
    <source>
        <dbReference type="EMBL" id="OBS02186.1"/>
    </source>
</evidence>
<dbReference type="InterPro" id="IPR042178">
    <property type="entry name" value="Serpin_sf_1"/>
</dbReference>
<evidence type="ECO:0008006" key="3">
    <source>
        <dbReference type="Google" id="ProtNLM"/>
    </source>
</evidence>
<sequence length="381" mass="40394">MNAAPGPLITRYAQRFCRVHADRHSVSSPLGAWLLLALTAPLAKGSVRKDLEEVLGVDVRRARRALDELLSDPPDVIRSALAVWGLPSWPGELPAAVQTGPVPAQEQADAWARDHTDGMIDRFPVDVSEMTAVLASALATRIAWVRPYDSTDAAELRSPWSSRVAQALSGAGGYVTDAAGLGPVAVHTAVGNDVLQVTSVIAREDAGSEAVLAAAHDLAQQQATGSTVRRRKLSDLPLGDGPFWTITEDRRPGGDQVRVVMPAWKAASNHDLTTDSGLGFGAVGRALADALPAAPDIQARQSAVARYNRWGFEAAAVTAVALRSAMMPTGLSRTAIVRFGHPYAVVASVGQRRARRDPWAGVPVFAAWVTEPADVDTSPPR</sequence>
<accession>A0A1A6BIQ5</accession>
<dbReference type="InterPro" id="IPR036186">
    <property type="entry name" value="Serpin_sf"/>
</dbReference>
<name>A0A1A6BIQ5_MYCGO</name>
<dbReference type="RefSeq" id="WP_065133573.1">
    <property type="nucleotide sequence ID" value="NZ_JANFXG010000004.1"/>
</dbReference>
<dbReference type="AlphaFoldDB" id="A0A1A6BIQ5"/>